<accession>A0A1I3HIZ9</accession>
<feature type="region of interest" description="Disordered" evidence="1">
    <location>
        <begin position="138"/>
        <end position="171"/>
    </location>
</feature>
<keyword evidence="3" id="KW-1185">Reference proteome</keyword>
<evidence type="ECO:0000256" key="1">
    <source>
        <dbReference type="SAM" id="MobiDB-lite"/>
    </source>
</evidence>
<dbReference type="RefSeq" id="WP_092860394.1">
    <property type="nucleotide sequence ID" value="NZ_FOQH01000006.1"/>
</dbReference>
<name>A0A1I3HIZ9_9RHOB</name>
<dbReference type="AlphaFoldDB" id="A0A1I3HIZ9"/>
<organism evidence="2 3">
    <name type="scientific">Albimonas pacifica</name>
    <dbReference type="NCBI Taxonomy" id="1114924"/>
    <lineage>
        <taxon>Bacteria</taxon>
        <taxon>Pseudomonadati</taxon>
        <taxon>Pseudomonadota</taxon>
        <taxon>Alphaproteobacteria</taxon>
        <taxon>Rhodobacterales</taxon>
        <taxon>Paracoccaceae</taxon>
        <taxon>Albimonas</taxon>
    </lineage>
</organism>
<dbReference type="STRING" id="1114924.SAMN05216258_10623"/>
<reference evidence="2 3" key="1">
    <citation type="submission" date="2016-10" db="EMBL/GenBank/DDBJ databases">
        <authorList>
            <person name="de Groot N.N."/>
        </authorList>
    </citation>
    <scope>NUCLEOTIDE SEQUENCE [LARGE SCALE GENOMIC DNA]</scope>
    <source>
        <strain evidence="2 3">CGMCC 1.11030</strain>
    </source>
</reference>
<protein>
    <submittedName>
        <fullName evidence="2">Uncharacterized protein</fullName>
    </submittedName>
</protein>
<gene>
    <name evidence="2" type="ORF">SAMN05216258_10623</name>
</gene>
<evidence type="ECO:0000313" key="3">
    <source>
        <dbReference type="Proteomes" id="UP000199377"/>
    </source>
</evidence>
<proteinExistence type="predicted"/>
<dbReference type="Proteomes" id="UP000199377">
    <property type="component" value="Unassembled WGS sequence"/>
</dbReference>
<dbReference type="OrthoDB" id="7692406at2"/>
<dbReference type="EMBL" id="FOQH01000006">
    <property type="protein sequence ID" value="SFI35706.1"/>
    <property type="molecule type" value="Genomic_DNA"/>
</dbReference>
<sequence>MTETGELAEKDMPGRTRVRTLLIEPLEAQGMRRKASVTVEAHRERLGKLAERLAYMSPSGLQALREVLARLGEGPRRDVWPSDLVILRYAEGIETPPPAGNRLLISYMRSAAGREAWARSPFEAAELARYLVRSKRPPPGEDARRGIRSRAAERAKDVASAERRKGQGRASEDDLRLLAEWEMGRARVHALVFPSEPEMGGG</sequence>
<evidence type="ECO:0000313" key="2">
    <source>
        <dbReference type="EMBL" id="SFI35706.1"/>
    </source>
</evidence>